<dbReference type="PANTHER" id="PTHR37461">
    <property type="entry name" value="ANTI-SIGMA-K FACTOR RSKA"/>
    <property type="match status" value="1"/>
</dbReference>
<keyword evidence="1" id="KW-1133">Transmembrane helix</keyword>
<sequence length="244" mass="26268">MSSPNQSEGDRARDEVLAGEYVLGVLSPEGRARVEARIRRDRAFAAIVARWEQNLAPLADDYEALSPPDFIVPMVERRMIAARQKTLSRPFRGRSLWASLGLWRTLTFVFGFLFAGVLFFSTHAPAPAIVPPPMRPLADLKAQDNPMSLAARYDSGEGRLRLAPVATAGSDQQSLEVWAIETNAAPVSLGVLPQAGDGELIVSKEWRGRLKPGVTLAVSREAYGGSLSGRPTGAFVASGTVSAP</sequence>
<dbReference type="Pfam" id="PF10099">
    <property type="entry name" value="RskA_C"/>
    <property type="match status" value="1"/>
</dbReference>
<evidence type="ECO:0000313" key="3">
    <source>
        <dbReference type="EMBL" id="TRL42133.1"/>
    </source>
</evidence>
<comment type="caution">
    <text evidence="3">The sequence shown here is derived from an EMBL/GenBank/DDBJ whole genome shotgun (WGS) entry which is preliminary data.</text>
</comment>
<dbReference type="InterPro" id="IPR018764">
    <property type="entry name" value="RskA_C"/>
</dbReference>
<name>A0A549TGY7_9HYPH</name>
<evidence type="ECO:0000313" key="4">
    <source>
        <dbReference type="Proteomes" id="UP000316801"/>
    </source>
</evidence>
<dbReference type="EMBL" id="VJMG01000007">
    <property type="protein sequence ID" value="TRL42133.1"/>
    <property type="molecule type" value="Genomic_DNA"/>
</dbReference>
<keyword evidence="1" id="KW-0472">Membrane</keyword>
<dbReference type="AlphaFoldDB" id="A0A549TGY7"/>
<keyword evidence="4" id="KW-1185">Reference proteome</keyword>
<gene>
    <name evidence="3" type="ORF">FNA46_02550</name>
</gene>
<dbReference type="RefSeq" id="WP_142880774.1">
    <property type="nucleotide sequence ID" value="NZ_VJMG01000007.1"/>
</dbReference>
<feature type="transmembrane region" description="Helical" evidence="1">
    <location>
        <begin position="96"/>
        <end position="120"/>
    </location>
</feature>
<reference evidence="3 4" key="1">
    <citation type="submission" date="2019-07" db="EMBL/GenBank/DDBJ databases">
        <title>Ln-dependent methylotrophs.</title>
        <authorList>
            <person name="Tani A."/>
        </authorList>
    </citation>
    <scope>NUCLEOTIDE SEQUENCE [LARGE SCALE GENOMIC DNA]</scope>
    <source>
        <strain evidence="3 4">SM12</strain>
    </source>
</reference>
<dbReference type="GO" id="GO:0006417">
    <property type="term" value="P:regulation of translation"/>
    <property type="evidence" value="ECO:0007669"/>
    <property type="project" value="TreeGrafter"/>
</dbReference>
<dbReference type="Proteomes" id="UP000316801">
    <property type="component" value="Unassembled WGS sequence"/>
</dbReference>
<feature type="domain" description="Anti-sigma K factor RskA C-terminal" evidence="2">
    <location>
        <begin position="123"/>
        <end position="233"/>
    </location>
</feature>
<dbReference type="PANTHER" id="PTHR37461:SF1">
    <property type="entry name" value="ANTI-SIGMA-K FACTOR RSKA"/>
    <property type="match status" value="1"/>
</dbReference>
<organism evidence="3 4">
    <name type="scientific">Rhizobium straminoryzae</name>
    <dbReference type="NCBI Taxonomy" id="1387186"/>
    <lineage>
        <taxon>Bacteria</taxon>
        <taxon>Pseudomonadati</taxon>
        <taxon>Pseudomonadota</taxon>
        <taxon>Alphaproteobacteria</taxon>
        <taxon>Hyphomicrobiales</taxon>
        <taxon>Rhizobiaceae</taxon>
        <taxon>Rhizobium/Agrobacterium group</taxon>
        <taxon>Rhizobium</taxon>
    </lineage>
</organism>
<evidence type="ECO:0000256" key="1">
    <source>
        <dbReference type="SAM" id="Phobius"/>
    </source>
</evidence>
<proteinExistence type="predicted"/>
<accession>A0A549TGY7</accession>
<dbReference type="InterPro" id="IPR051474">
    <property type="entry name" value="Anti-sigma-K/W_factor"/>
</dbReference>
<protein>
    <submittedName>
        <fullName evidence="3">Anti-sigma factor</fullName>
    </submittedName>
</protein>
<dbReference type="GO" id="GO:0016989">
    <property type="term" value="F:sigma factor antagonist activity"/>
    <property type="evidence" value="ECO:0007669"/>
    <property type="project" value="TreeGrafter"/>
</dbReference>
<evidence type="ECO:0000259" key="2">
    <source>
        <dbReference type="Pfam" id="PF10099"/>
    </source>
</evidence>
<dbReference type="GO" id="GO:0005886">
    <property type="term" value="C:plasma membrane"/>
    <property type="evidence" value="ECO:0007669"/>
    <property type="project" value="InterPro"/>
</dbReference>
<keyword evidence="1" id="KW-0812">Transmembrane</keyword>